<dbReference type="Proteomes" id="UP000324209">
    <property type="component" value="Chromosome"/>
</dbReference>
<gene>
    <name evidence="2" type="ORF">EXM22_15055</name>
</gene>
<name>A0A5C1QRH8_9SPIO</name>
<dbReference type="EMBL" id="CP036150">
    <property type="protein sequence ID" value="QEN09234.1"/>
    <property type="molecule type" value="Genomic_DNA"/>
</dbReference>
<reference evidence="2 3" key="1">
    <citation type="submission" date="2019-02" db="EMBL/GenBank/DDBJ databases">
        <title>Complete Genome Sequence and Methylome Analysis of free living Spirochaetas.</title>
        <authorList>
            <person name="Fomenkov A."/>
            <person name="Dubinina G."/>
            <person name="Leshcheva N."/>
            <person name="Mikheeva N."/>
            <person name="Grabovich M."/>
            <person name="Vincze T."/>
            <person name="Roberts R.J."/>
        </authorList>
    </citation>
    <scope>NUCLEOTIDE SEQUENCE [LARGE SCALE GENOMIC DNA]</scope>
    <source>
        <strain evidence="2 3">K2</strain>
    </source>
</reference>
<sequence>MAVDDIFSGDIDPEIASLLGLDEPSAHDAPDYENLFNEGGETAQEPQENPLDDISKEVFYIPEKEKQEPNPLFSNANYYKSILNGVGELAHNIHENMSQFLKATDPQDKLKFRTRLISQYWELYGLLSSQIRKLQHEPKRMLLRFGLLLPNIVSADQRAMLGSIIEDNDTGEPIYYVDEWMERVASGMVSPLATDDLKPTKRSGDQKIKMQLDKAKGSREAHLSTLLSLQNKRRSLESQLSTRVNELGKHTRNSIFSELESLYTEGQNQSLSASLNTIRELLSLHKDMSLHYNQLNSADQDFRRLEKKAKDSGAISDVDPSELEKEASSIRQMAKLCVGRQGNHFPILMNQFFTSRLQSIGTRENVIRLLYDIEALDPGLFRRTFRQKTNRIIPHIILIPCYGDYGICWEPFERYNRATSRGRIAIPLFPKDLKTAVLYAVADLRWQVAKEKAQHYWMEEGLTGHYYQYFSDRKMRGDVRIKFIEDYILWITKEGEGVQKLDKEVRGIFWRDMPFPQELKENLRKRGFVYNELYKKDVNRAASDGY</sequence>
<protein>
    <submittedName>
        <fullName evidence="2">Uncharacterized protein</fullName>
    </submittedName>
</protein>
<evidence type="ECO:0000313" key="2">
    <source>
        <dbReference type="EMBL" id="QEN09234.1"/>
    </source>
</evidence>
<feature type="region of interest" description="Disordered" evidence="1">
    <location>
        <begin position="23"/>
        <end position="51"/>
    </location>
</feature>
<dbReference type="OrthoDB" id="334160at2"/>
<dbReference type="KEGG" id="ock:EXM22_15055"/>
<evidence type="ECO:0000256" key="1">
    <source>
        <dbReference type="SAM" id="MobiDB-lite"/>
    </source>
</evidence>
<accession>A0A5C1QRH8</accession>
<proteinExistence type="predicted"/>
<keyword evidence="3" id="KW-1185">Reference proteome</keyword>
<dbReference type="AlphaFoldDB" id="A0A5C1QRH8"/>
<dbReference type="RefSeq" id="WP_149487309.1">
    <property type="nucleotide sequence ID" value="NZ_CP036150.1"/>
</dbReference>
<organism evidence="2 3">
    <name type="scientific">Oceanispirochaeta crateris</name>
    <dbReference type="NCBI Taxonomy" id="2518645"/>
    <lineage>
        <taxon>Bacteria</taxon>
        <taxon>Pseudomonadati</taxon>
        <taxon>Spirochaetota</taxon>
        <taxon>Spirochaetia</taxon>
        <taxon>Spirochaetales</taxon>
        <taxon>Spirochaetaceae</taxon>
        <taxon>Oceanispirochaeta</taxon>
    </lineage>
</organism>
<evidence type="ECO:0000313" key="3">
    <source>
        <dbReference type="Proteomes" id="UP000324209"/>
    </source>
</evidence>